<reference evidence="1 2" key="1">
    <citation type="journal article" date="2020" name="ISME J.">
        <title>Comparative genomics reveals insights into cyanobacterial evolution and habitat adaptation.</title>
        <authorList>
            <person name="Chen M.Y."/>
            <person name="Teng W.K."/>
            <person name="Zhao L."/>
            <person name="Hu C.X."/>
            <person name="Zhou Y.K."/>
            <person name="Han B.P."/>
            <person name="Song L.R."/>
            <person name="Shu W.S."/>
        </authorList>
    </citation>
    <scope>NUCLEOTIDE SEQUENCE [LARGE SCALE GENOMIC DNA]</scope>
    <source>
        <strain evidence="1 2">FACHB-248</strain>
    </source>
</reference>
<gene>
    <name evidence="1" type="ORF">H6G81_30885</name>
</gene>
<dbReference type="Proteomes" id="UP000660380">
    <property type="component" value="Unassembled WGS sequence"/>
</dbReference>
<sequence>MSDRKSEEQDTLTIVLVGIGYWGQGDKETRRQGDNFFLLPIPHAQCPMPIAQCPMPNALTNYFQSTCDIRFFA</sequence>
<comment type="caution">
    <text evidence="1">The sequence shown here is derived from an EMBL/GenBank/DDBJ whole genome shotgun (WGS) entry which is preliminary data.</text>
</comment>
<name>A0ABR8GZ39_9CYAN</name>
<dbReference type="RefSeq" id="WP_144238204.1">
    <property type="nucleotide sequence ID" value="NZ_JACJTA010000110.1"/>
</dbReference>
<evidence type="ECO:0000313" key="1">
    <source>
        <dbReference type="EMBL" id="MBD2608807.1"/>
    </source>
</evidence>
<evidence type="ECO:0000313" key="2">
    <source>
        <dbReference type="Proteomes" id="UP000660380"/>
    </source>
</evidence>
<protein>
    <submittedName>
        <fullName evidence="1">Uncharacterized protein</fullName>
    </submittedName>
</protein>
<proteinExistence type="predicted"/>
<keyword evidence="2" id="KW-1185">Reference proteome</keyword>
<dbReference type="EMBL" id="JACJTA010000110">
    <property type="protein sequence ID" value="MBD2608807.1"/>
    <property type="molecule type" value="Genomic_DNA"/>
</dbReference>
<organism evidence="1 2">
    <name type="scientific">Scytonema hofmannii FACHB-248</name>
    <dbReference type="NCBI Taxonomy" id="1842502"/>
    <lineage>
        <taxon>Bacteria</taxon>
        <taxon>Bacillati</taxon>
        <taxon>Cyanobacteriota</taxon>
        <taxon>Cyanophyceae</taxon>
        <taxon>Nostocales</taxon>
        <taxon>Scytonemataceae</taxon>
        <taxon>Scytonema</taxon>
    </lineage>
</organism>
<accession>A0ABR8GZ39</accession>